<gene>
    <name evidence="3" type="ORF">AA0114_g10989</name>
</gene>
<comment type="caution">
    <text evidence="3">The sequence shown here is derived from an EMBL/GenBank/DDBJ whole genome shotgun (WGS) entry which is preliminary data.</text>
</comment>
<dbReference type="AlphaFoldDB" id="A0A4Q4M3K7"/>
<proteinExistence type="predicted"/>
<name>A0A4Q4M3K7_9PLEO</name>
<protein>
    <recommendedName>
        <fullName evidence="2">F-box domain-containing protein</fullName>
    </recommendedName>
</protein>
<feature type="compositionally biased region" description="Basic and acidic residues" evidence="1">
    <location>
        <begin position="131"/>
        <end position="143"/>
    </location>
</feature>
<feature type="domain" description="F-box" evidence="2">
    <location>
        <begin position="2"/>
        <end position="51"/>
    </location>
</feature>
<feature type="region of interest" description="Disordered" evidence="1">
    <location>
        <begin position="131"/>
        <end position="154"/>
    </location>
</feature>
<dbReference type="Gene3D" id="1.20.1280.50">
    <property type="match status" value="1"/>
</dbReference>
<dbReference type="Pfam" id="PF12937">
    <property type="entry name" value="F-box-like"/>
    <property type="match status" value="1"/>
</dbReference>
<sequence length="619" mass="71430">MEELPNELLLQIFGYLHTPPVTDFSSPHVADRSPDLHVLSRVSRRLRDIAAPLVYEFIERAGDVDSLAYRQLPHTLLNNMELCRYIKSIRLKMEDGFEAGDFWAGHVMLSGNESGDEERVDYNERHCRYQKRRPCDAQESDEKGGDEEVEKLPTDTPEHYEWLAKLISAMDSDQEHADDQDLLQRAILGEDVLLTPCVLSAPNLERLWIRLPKLQLDGNYTSFLLNSLSYSAHTGGFEKLKVLHLDVYQSGLEWSVSQVLPFFRLPNLVDLTLGNCGSVSFDIDYNIRSRGWDDFEYHHEFEAVYHEIGVHKDIEPDKNDVAFMGEPWIWPLRTSPITRLSLLSPRFSGSIIANMLLACRAITEFEVVMPYKHAPFDITFWEDVGTALLGHSDTLAKLSLGDQLANSKRSPLCSPGVFRIGSLLTSLKFLRINPCTILGYNDVRSYTWDTSFVLFDALPDTIEHLWLDLSCSPFRICLDPSFRGLFEARRNGRFPHLRSIHVYWYKKVYTAFERVTSYLKHLLEIRQDASVHVPDISFDISLRVDCWTAEFAKECLEELTDVKKYWYTPPLDNCHRYDVDHKDGRRYYIEGSTCEISPRTPEEIQDDLDHGYWGSTYCS</sequence>
<evidence type="ECO:0000256" key="1">
    <source>
        <dbReference type="SAM" id="MobiDB-lite"/>
    </source>
</evidence>
<reference evidence="4" key="1">
    <citation type="journal article" date="2019" name="bioRxiv">
        <title>Genomics, evolutionary history and diagnostics of the Alternaria alternata species group including apple and Asian pear pathotypes.</title>
        <authorList>
            <person name="Armitage A.D."/>
            <person name="Cockerton H.M."/>
            <person name="Sreenivasaprasad S."/>
            <person name="Woodhall J.W."/>
            <person name="Lane C.R."/>
            <person name="Harrison R.J."/>
            <person name="Clarkson J.P."/>
        </authorList>
    </citation>
    <scope>NUCLEOTIDE SEQUENCE [LARGE SCALE GENOMIC DNA]</scope>
    <source>
        <strain evidence="4">FERA 1082</strain>
    </source>
</reference>
<accession>A0A4Q4M3K7</accession>
<dbReference type="CDD" id="cd09917">
    <property type="entry name" value="F-box_SF"/>
    <property type="match status" value="1"/>
</dbReference>
<dbReference type="InterPro" id="IPR001810">
    <property type="entry name" value="F-box_dom"/>
</dbReference>
<dbReference type="EMBL" id="PDXA01000053">
    <property type="protein sequence ID" value="RYN40523.1"/>
    <property type="molecule type" value="Genomic_DNA"/>
</dbReference>
<evidence type="ECO:0000313" key="4">
    <source>
        <dbReference type="Proteomes" id="UP000292402"/>
    </source>
</evidence>
<evidence type="ECO:0000259" key="2">
    <source>
        <dbReference type="Pfam" id="PF12937"/>
    </source>
</evidence>
<dbReference type="Proteomes" id="UP000292402">
    <property type="component" value="Unassembled WGS sequence"/>
</dbReference>
<organism evidence="3 4">
    <name type="scientific">Alternaria tenuissima</name>
    <dbReference type="NCBI Taxonomy" id="119927"/>
    <lineage>
        <taxon>Eukaryota</taxon>
        <taxon>Fungi</taxon>
        <taxon>Dikarya</taxon>
        <taxon>Ascomycota</taxon>
        <taxon>Pezizomycotina</taxon>
        <taxon>Dothideomycetes</taxon>
        <taxon>Pleosporomycetidae</taxon>
        <taxon>Pleosporales</taxon>
        <taxon>Pleosporineae</taxon>
        <taxon>Pleosporaceae</taxon>
        <taxon>Alternaria</taxon>
        <taxon>Alternaria sect. Alternaria</taxon>
        <taxon>Alternaria alternata complex</taxon>
    </lineage>
</organism>
<evidence type="ECO:0000313" key="3">
    <source>
        <dbReference type="EMBL" id="RYN40523.1"/>
    </source>
</evidence>